<evidence type="ECO:0000256" key="1">
    <source>
        <dbReference type="PROSITE-ProRule" id="PRU01211"/>
    </source>
</evidence>
<dbReference type="Pfam" id="PF01400">
    <property type="entry name" value="Astacin"/>
    <property type="match status" value="1"/>
</dbReference>
<dbReference type="InterPro" id="IPR024079">
    <property type="entry name" value="MetalloPept_cat_dom_sf"/>
</dbReference>
<dbReference type="PANTHER" id="PTHR10127">
    <property type="entry name" value="DISCOIDIN, CUB, EGF, LAMININ , AND ZINC METALLOPROTEASE DOMAIN CONTAINING"/>
    <property type="match status" value="1"/>
</dbReference>
<dbReference type="AlphaFoldDB" id="A0AAV5TLT7"/>
<dbReference type="EMBL" id="BTSX01000004">
    <property type="protein sequence ID" value="GMS95132.1"/>
    <property type="molecule type" value="Genomic_DNA"/>
</dbReference>
<feature type="coiled-coil region" evidence="2">
    <location>
        <begin position="20"/>
        <end position="58"/>
    </location>
</feature>
<organism evidence="5 6">
    <name type="scientific">Pristionchus entomophagus</name>
    <dbReference type="NCBI Taxonomy" id="358040"/>
    <lineage>
        <taxon>Eukaryota</taxon>
        <taxon>Metazoa</taxon>
        <taxon>Ecdysozoa</taxon>
        <taxon>Nematoda</taxon>
        <taxon>Chromadorea</taxon>
        <taxon>Rhabditida</taxon>
        <taxon>Rhabditina</taxon>
        <taxon>Diplogasteromorpha</taxon>
        <taxon>Diplogasteroidea</taxon>
        <taxon>Neodiplogasteridae</taxon>
        <taxon>Pristionchus</taxon>
    </lineage>
</organism>
<comment type="caution">
    <text evidence="5">The sequence shown here is derived from an EMBL/GenBank/DDBJ whole genome shotgun (WGS) entry which is preliminary data.</text>
</comment>
<evidence type="ECO:0000313" key="6">
    <source>
        <dbReference type="Proteomes" id="UP001432027"/>
    </source>
</evidence>
<protein>
    <recommendedName>
        <fullName evidence="4">Peptidase M12A domain-containing protein</fullName>
    </recommendedName>
</protein>
<accession>A0AAV5TLT7</accession>
<gene>
    <name evidence="5" type="ORF">PENTCL1PPCAC_17307</name>
</gene>
<dbReference type="GO" id="GO:0004222">
    <property type="term" value="F:metalloendopeptidase activity"/>
    <property type="evidence" value="ECO:0007669"/>
    <property type="project" value="InterPro"/>
</dbReference>
<dbReference type="PROSITE" id="PS51864">
    <property type="entry name" value="ASTACIN"/>
    <property type="match status" value="1"/>
</dbReference>
<keyword evidence="2" id="KW-0175">Coiled coil</keyword>
<evidence type="ECO:0000256" key="2">
    <source>
        <dbReference type="SAM" id="Coils"/>
    </source>
</evidence>
<evidence type="ECO:0000259" key="4">
    <source>
        <dbReference type="PROSITE" id="PS51864"/>
    </source>
</evidence>
<feature type="domain" description="Peptidase M12A" evidence="4">
    <location>
        <begin position="120"/>
        <end position="189"/>
    </location>
</feature>
<keyword evidence="6" id="KW-1185">Reference proteome</keyword>
<evidence type="ECO:0000313" key="5">
    <source>
        <dbReference type="EMBL" id="GMS95132.1"/>
    </source>
</evidence>
<comment type="caution">
    <text evidence="1">Lacks conserved residue(s) required for the propagation of feature annotation.</text>
</comment>
<dbReference type="Proteomes" id="UP001432027">
    <property type="component" value="Unassembled WGS sequence"/>
</dbReference>
<keyword evidence="3" id="KW-0732">Signal</keyword>
<name>A0AAV5TLT7_9BILA</name>
<evidence type="ECO:0000256" key="3">
    <source>
        <dbReference type="SAM" id="SignalP"/>
    </source>
</evidence>
<dbReference type="GO" id="GO:0006508">
    <property type="term" value="P:proteolysis"/>
    <property type="evidence" value="ECO:0007669"/>
    <property type="project" value="InterPro"/>
</dbReference>
<sequence>MVSRLVCLLAFSGLCLSSPLAEFEKELKKEGLDLDKIHEELKHESEEVEEEFSGKETQDQLAKLRSAYHTCPNYTIQVKTELELNGDLTKDLFEETSSLPGEQWARALDRDPNATLQRRQALTDLVKTWTPMGGPVIPYSYTPGFPEDKKSVILESLKFWEGRTCVKFRVATAADKNVVEFNHNSAGCS</sequence>
<dbReference type="SUPFAM" id="SSF55486">
    <property type="entry name" value="Metalloproteases ('zincins'), catalytic domain"/>
    <property type="match status" value="1"/>
</dbReference>
<reference evidence="5" key="1">
    <citation type="submission" date="2023-10" db="EMBL/GenBank/DDBJ databases">
        <title>Genome assembly of Pristionchus species.</title>
        <authorList>
            <person name="Yoshida K."/>
            <person name="Sommer R.J."/>
        </authorList>
    </citation>
    <scope>NUCLEOTIDE SEQUENCE</scope>
    <source>
        <strain evidence="5">RS0144</strain>
    </source>
</reference>
<proteinExistence type="predicted"/>
<feature type="signal peptide" evidence="3">
    <location>
        <begin position="1"/>
        <end position="17"/>
    </location>
</feature>
<dbReference type="PANTHER" id="PTHR10127:SF793">
    <property type="entry name" value="ZINC METALLOPROTEINASE NAS-31"/>
    <property type="match status" value="1"/>
</dbReference>
<dbReference type="InterPro" id="IPR001506">
    <property type="entry name" value="Peptidase_M12A"/>
</dbReference>
<dbReference type="Gene3D" id="3.40.390.10">
    <property type="entry name" value="Collagenase (Catalytic Domain)"/>
    <property type="match status" value="1"/>
</dbReference>
<feature type="chain" id="PRO_5043741920" description="Peptidase M12A domain-containing protein" evidence="3">
    <location>
        <begin position="18"/>
        <end position="189"/>
    </location>
</feature>